<dbReference type="GO" id="GO:0005789">
    <property type="term" value="C:endoplasmic reticulum membrane"/>
    <property type="evidence" value="ECO:0007669"/>
    <property type="project" value="UniProtKB-SubCell"/>
</dbReference>
<evidence type="ECO:0000256" key="10">
    <source>
        <dbReference type="ARBA" id="ARBA00047349"/>
    </source>
</evidence>
<organism evidence="13 14">
    <name type="scientific">Branchiostoma belcheri</name>
    <name type="common">Amphioxus</name>
    <dbReference type="NCBI Taxonomy" id="7741"/>
    <lineage>
        <taxon>Eukaryota</taxon>
        <taxon>Metazoa</taxon>
        <taxon>Chordata</taxon>
        <taxon>Cephalochordata</taxon>
        <taxon>Leptocardii</taxon>
        <taxon>Amphioxiformes</taxon>
        <taxon>Branchiostomatidae</taxon>
        <taxon>Branchiostoma</taxon>
    </lineage>
</organism>
<keyword evidence="13" id="KW-1185">Reference proteome</keyword>
<dbReference type="OrthoDB" id="302705at2759"/>
<feature type="transmembrane region" description="Helical" evidence="11">
    <location>
        <begin position="202"/>
        <end position="224"/>
    </location>
</feature>
<keyword evidence="4 11" id="KW-0812">Transmembrane</keyword>
<evidence type="ECO:0000313" key="13">
    <source>
        <dbReference type="Proteomes" id="UP000515135"/>
    </source>
</evidence>
<evidence type="ECO:0000313" key="14">
    <source>
        <dbReference type="RefSeq" id="XP_019640761.1"/>
    </source>
</evidence>
<comment type="catalytic activity">
    <reaction evidence="10 11">
        <text>a di-trans,poly-cis-dolichyl diphosphate + H2O = a di-trans,poly-cis-dolichyl phosphate + phosphate + H(+)</text>
        <dbReference type="Rhea" id="RHEA:14385"/>
        <dbReference type="Rhea" id="RHEA-COMP:19498"/>
        <dbReference type="Rhea" id="RHEA-COMP:19506"/>
        <dbReference type="ChEBI" id="CHEBI:15377"/>
        <dbReference type="ChEBI" id="CHEBI:15378"/>
        <dbReference type="ChEBI" id="CHEBI:43474"/>
        <dbReference type="ChEBI" id="CHEBI:57497"/>
        <dbReference type="ChEBI" id="CHEBI:57683"/>
        <dbReference type="EC" id="3.6.1.43"/>
    </reaction>
</comment>
<feature type="transmembrane region" description="Helical" evidence="11">
    <location>
        <begin position="138"/>
        <end position="159"/>
    </location>
</feature>
<sequence length="275" mass="31567">MDESIRKSRLKSRYLPGSRETCRARIGMAAEGECLPVWGEENLYSDQTTRWKPISLTHVEYEEGDLIGKGLAWCSLTPVFILVGFGTLLLFRRELHTISFLAGILINEAVNWVLKHLIREPRPCRGHSVVFSEYGMPSSHAQFMWFFSTYIVLFLYVRLHQSYTSTLLENMWKHLTAVGVFLLSMLVSYSRVYLRYHTTVQVAAGAVAGIPLGIVWFAIVQLALTPWFPMIAAWPICELFMVRDSTLIPNILWFEYTAARAEARTRHRKLGTKCQ</sequence>
<keyword evidence="7 11" id="KW-1133">Transmembrane helix</keyword>
<dbReference type="UniPathway" id="UPA00378"/>
<comment type="pathway">
    <text evidence="2 11">Protein modification; protein glycosylation.</text>
</comment>
<reference evidence="14" key="1">
    <citation type="submission" date="2025-08" db="UniProtKB">
        <authorList>
            <consortium name="RefSeq"/>
        </authorList>
    </citation>
    <scope>IDENTIFICATION</scope>
    <source>
        <tissue evidence="14">Gonad</tissue>
    </source>
</reference>
<dbReference type="Pfam" id="PF01569">
    <property type="entry name" value="PAP2"/>
    <property type="match status" value="1"/>
</dbReference>
<name>A0A6P5AG00_BRABE</name>
<evidence type="ECO:0000256" key="1">
    <source>
        <dbReference type="ARBA" id="ARBA00004477"/>
    </source>
</evidence>
<gene>
    <name evidence="14" type="primary">LOC109482479</name>
</gene>
<comment type="subcellular location">
    <subcellularLocation>
        <location evidence="1 11">Endoplasmic reticulum membrane</location>
        <topology evidence="1 11">Multi-pass membrane protein</topology>
    </subcellularLocation>
</comment>
<evidence type="ECO:0000256" key="7">
    <source>
        <dbReference type="ARBA" id="ARBA00022989"/>
    </source>
</evidence>
<evidence type="ECO:0000256" key="8">
    <source>
        <dbReference type="ARBA" id="ARBA00023136"/>
    </source>
</evidence>
<dbReference type="GO" id="GO:0008610">
    <property type="term" value="P:lipid biosynthetic process"/>
    <property type="evidence" value="ECO:0007669"/>
    <property type="project" value="TreeGrafter"/>
</dbReference>
<dbReference type="InterPro" id="IPR036938">
    <property type="entry name" value="PAP2/HPO_sf"/>
</dbReference>
<feature type="transmembrane region" description="Helical" evidence="11">
    <location>
        <begin position="171"/>
        <end position="190"/>
    </location>
</feature>
<dbReference type="InterPro" id="IPR039667">
    <property type="entry name" value="Dolichyldiphosphatase_PAP2"/>
</dbReference>
<dbReference type="PANTHER" id="PTHR11247">
    <property type="entry name" value="PALMITOYL-PROTEIN THIOESTERASE/DOLICHYLDIPHOSPHATASE 1"/>
    <property type="match status" value="1"/>
</dbReference>
<dbReference type="Proteomes" id="UP000515135">
    <property type="component" value="Unplaced"/>
</dbReference>
<evidence type="ECO:0000256" key="9">
    <source>
        <dbReference type="ARBA" id="ARBA00024907"/>
    </source>
</evidence>
<dbReference type="EC" id="3.6.1.43" evidence="11"/>
<evidence type="ECO:0000256" key="6">
    <source>
        <dbReference type="ARBA" id="ARBA00022824"/>
    </source>
</evidence>
<evidence type="ECO:0000256" key="5">
    <source>
        <dbReference type="ARBA" id="ARBA00022801"/>
    </source>
</evidence>
<dbReference type="KEGG" id="bbel:109482479"/>
<proteinExistence type="inferred from homology"/>
<comment type="similarity">
    <text evidence="3 11">Belongs to the dolichyldiphosphatase family.</text>
</comment>
<feature type="domain" description="Phosphatidic acid phosphatase type 2/haloperoxidase" evidence="12">
    <location>
        <begin position="97"/>
        <end position="217"/>
    </location>
</feature>
<evidence type="ECO:0000259" key="12">
    <source>
        <dbReference type="SMART" id="SM00014"/>
    </source>
</evidence>
<dbReference type="AlphaFoldDB" id="A0A6P5AG00"/>
<dbReference type="FunFam" id="1.20.144.10:FF:000003">
    <property type="entry name" value="Dolichyldiphosphatase 1"/>
    <property type="match status" value="1"/>
</dbReference>
<accession>A0A6P5AG00</accession>
<keyword evidence="5 11" id="KW-0378">Hydrolase</keyword>
<evidence type="ECO:0000256" key="3">
    <source>
        <dbReference type="ARBA" id="ARBA00005518"/>
    </source>
</evidence>
<dbReference type="CDD" id="cd03382">
    <property type="entry name" value="PAP2_dolichyldiphosphatase"/>
    <property type="match status" value="1"/>
</dbReference>
<dbReference type="InterPro" id="IPR000326">
    <property type="entry name" value="PAP2/HPO"/>
</dbReference>
<comment type="function">
    <text evidence="9 11">Required for efficient N-glycosylation. Necessary for maintaining optimal levels of dolichol-linked oligosaccharides. Hydrolyzes dolichyl pyrophosphate at a very high rate and dolichyl monophosphate at a much lower rate. Does not act on phosphatidate.</text>
</comment>
<evidence type="ECO:0000256" key="2">
    <source>
        <dbReference type="ARBA" id="ARBA00004922"/>
    </source>
</evidence>
<dbReference type="GO" id="GO:0006487">
    <property type="term" value="P:protein N-linked glycosylation"/>
    <property type="evidence" value="ECO:0007669"/>
    <property type="project" value="UniProtKB-UniRule"/>
</dbReference>
<evidence type="ECO:0000256" key="11">
    <source>
        <dbReference type="RuleBase" id="RU367078"/>
    </source>
</evidence>
<keyword evidence="6 11" id="KW-0256">Endoplasmic reticulum</keyword>
<dbReference type="Gene3D" id="1.20.144.10">
    <property type="entry name" value="Phosphatidic acid phosphatase type 2/haloperoxidase"/>
    <property type="match status" value="1"/>
</dbReference>
<dbReference type="SMART" id="SM00014">
    <property type="entry name" value="acidPPc"/>
    <property type="match status" value="1"/>
</dbReference>
<dbReference type="RefSeq" id="XP_019640761.1">
    <property type="nucleotide sequence ID" value="XM_019785202.1"/>
</dbReference>
<feature type="transmembrane region" description="Helical" evidence="11">
    <location>
        <begin position="70"/>
        <end position="91"/>
    </location>
</feature>
<dbReference type="SUPFAM" id="SSF48317">
    <property type="entry name" value="Acid phosphatase/Vanadium-dependent haloperoxidase"/>
    <property type="match status" value="1"/>
</dbReference>
<protein>
    <recommendedName>
        <fullName evidence="11">Dolichyldiphosphatase</fullName>
        <ecNumber evidence="11">3.6.1.43</ecNumber>
    </recommendedName>
</protein>
<evidence type="ECO:0000256" key="4">
    <source>
        <dbReference type="ARBA" id="ARBA00022692"/>
    </source>
</evidence>
<dbReference type="PANTHER" id="PTHR11247:SF1">
    <property type="entry name" value="DOLICHYLDIPHOSPHATASE 1"/>
    <property type="match status" value="1"/>
</dbReference>
<dbReference type="GO" id="GO:0047874">
    <property type="term" value="F:dolichyldiphosphatase activity"/>
    <property type="evidence" value="ECO:0007669"/>
    <property type="project" value="UniProtKB-UniRule"/>
</dbReference>
<dbReference type="GeneID" id="109482479"/>
<keyword evidence="8 11" id="KW-0472">Membrane</keyword>